<dbReference type="OrthoDB" id="9801841at2"/>
<dbReference type="PROSITE" id="PS51746">
    <property type="entry name" value="PPM_2"/>
    <property type="match status" value="1"/>
</dbReference>
<dbReference type="SMART" id="SM00331">
    <property type="entry name" value="PP2C_SIG"/>
    <property type="match status" value="1"/>
</dbReference>
<dbReference type="SMART" id="SM00332">
    <property type="entry name" value="PP2Cc"/>
    <property type="match status" value="1"/>
</dbReference>
<dbReference type="SUPFAM" id="SSF81606">
    <property type="entry name" value="PP2C-like"/>
    <property type="match status" value="1"/>
</dbReference>
<dbReference type="CDD" id="cd00143">
    <property type="entry name" value="PP2Cc"/>
    <property type="match status" value="1"/>
</dbReference>
<sequence>MGCPMNLSVAKYSHRGGRLVNEDYLGFCANDSIGCFVLADGTGGYQGGAQASEAVVKHILDVFAIQPAVTPDMIHASLGLAKEALNAVKRQHPEFTHMNTTVATLMLDAHRRISYWSHLGDSRIYLFRHGRARQLTRDHSVLQSMIDAGFASGSSRGNTERNTLYASVGSVEVPQQAVSASALMLESGDAFLLCSDGFWESVDENCMESALRQSGSSAQWLDEMVRTITTIDDGSRDNLSAMAVWVGEQEETTRIQTFPVHEGQ</sequence>
<proteinExistence type="predicted"/>
<evidence type="ECO:0000313" key="2">
    <source>
        <dbReference type="EMBL" id="THJ31061.1"/>
    </source>
</evidence>
<name>A0A4S5BK64_9BURK</name>
<dbReference type="Proteomes" id="UP000306236">
    <property type="component" value="Unassembled WGS sequence"/>
</dbReference>
<dbReference type="Pfam" id="PF13672">
    <property type="entry name" value="PP2C_2"/>
    <property type="match status" value="1"/>
</dbReference>
<dbReference type="AlphaFoldDB" id="A0A4S5BK64"/>
<protein>
    <submittedName>
        <fullName evidence="2">Serine/threonine-protein phosphatase</fullName>
    </submittedName>
</protein>
<dbReference type="EMBL" id="SSWX01000028">
    <property type="protein sequence ID" value="THJ31061.1"/>
    <property type="molecule type" value="Genomic_DNA"/>
</dbReference>
<evidence type="ECO:0000313" key="3">
    <source>
        <dbReference type="Proteomes" id="UP000306236"/>
    </source>
</evidence>
<evidence type="ECO:0000259" key="1">
    <source>
        <dbReference type="PROSITE" id="PS51746"/>
    </source>
</evidence>
<dbReference type="Gene3D" id="3.60.40.10">
    <property type="entry name" value="PPM-type phosphatase domain"/>
    <property type="match status" value="1"/>
</dbReference>
<reference evidence="2 3" key="1">
    <citation type="submission" date="2019-04" db="EMBL/GenBank/DDBJ databases">
        <title>Lampropedia sp YIM MLB12 draf genome.</title>
        <authorList>
            <person name="Wang Y.-X."/>
        </authorList>
    </citation>
    <scope>NUCLEOTIDE SEQUENCE [LARGE SCALE GENOMIC DNA]</scope>
    <source>
        <strain evidence="2 3">YIM MLB12</strain>
    </source>
</reference>
<dbReference type="InterPro" id="IPR001932">
    <property type="entry name" value="PPM-type_phosphatase-like_dom"/>
</dbReference>
<feature type="domain" description="PPM-type phosphatase" evidence="1">
    <location>
        <begin position="8"/>
        <end position="246"/>
    </location>
</feature>
<gene>
    <name evidence="2" type="ORF">E8K88_16125</name>
</gene>
<keyword evidence="3" id="KW-1185">Reference proteome</keyword>
<comment type="caution">
    <text evidence="2">The sequence shown here is derived from an EMBL/GenBank/DDBJ whole genome shotgun (WGS) entry which is preliminary data.</text>
</comment>
<organism evidence="2 3">
    <name type="scientific">Lampropedia aestuarii</name>
    <dbReference type="NCBI Taxonomy" id="2562762"/>
    <lineage>
        <taxon>Bacteria</taxon>
        <taxon>Pseudomonadati</taxon>
        <taxon>Pseudomonadota</taxon>
        <taxon>Betaproteobacteria</taxon>
        <taxon>Burkholderiales</taxon>
        <taxon>Comamonadaceae</taxon>
        <taxon>Lampropedia</taxon>
    </lineage>
</organism>
<accession>A0A4S5BK64</accession>
<dbReference type="InterPro" id="IPR036457">
    <property type="entry name" value="PPM-type-like_dom_sf"/>
</dbReference>